<accession>A0A059FZ88</accession>
<evidence type="ECO:0000256" key="1">
    <source>
        <dbReference type="ARBA" id="ARBA00022801"/>
    </source>
</evidence>
<dbReference type="SUPFAM" id="SSF56317">
    <property type="entry name" value="Carbon-nitrogen hydrolase"/>
    <property type="match status" value="1"/>
</dbReference>
<keyword evidence="5" id="KW-1185">Reference proteome</keyword>
<evidence type="ECO:0000313" key="5">
    <source>
        <dbReference type="Proteomes" id="UP000025061"/>
    </source>
</evidence>
<comment type="caution">
    <text evidence="4">The sequence shown here is derived from an EMBL/GenBank/DDBJ whole genome shotgun (WGS) entry which is preliminary data.</text>
</comment>
<protein>
    <submittedName>
        <fullName evidence="4">Carbon-nitrogen family hydrolase</fullName>
    </submittedName>
</protein>
<dbReference type="PATRIC" id="fig|1280951.3.peg.843"/>
<feature type="domain" description="CN hydrolase" evidence="3">
    <location>
        <begin position="42"/>
        <end position="308"/>
    </location>
</feature>
<sequence length="376" mass="40480">MTRRGLLLGAAATSLLPAFGSSNAHAGEAKSMRYTALALQTVCEAVNQDKTAEASHARMNAAITRVTGQIMASRGFLKGFNGYDLKLVVLPEYWMTGFPMGETRETWQAKAAIPMDGAFPDALAKMAQTAGVYLCSNHYETDPNFPELYFQANVIYGPTGDTLLRYRRMISLYSPSPYDVWDKYLDIYGADAIFPVAETEIGALATIASEEILYPEIARMHAFKGAEILLHPTSEVGSPSLTPKHIAKKARAIENISYVVSANSASITGTPVPAASTDGMSIVLDWYGRTLAEAGTGETMNANAVLDLTALRETRRKTGMTNTLSRLPLAAFAPAYSGNELAPANRTPDGKMVQRADAIAQQQAVIDRLVSAGVLK</sequence>
<evidence type="ECO:0000259" key="3">
    <source>
        <dbReference type="PROSITE" id="PS50263"/>
    </source>
</evidence>
<dbReference type="InterPro" id="IPR003010">
    <property type="entry name" value="C-N_Hydrolase"/>
</dbReference>
<dbReference type="Proteomes" id="UP000025061">
    <property type="component" value="Unassembled WGS sequence"/>
</dbReference>
<feature type="signal peptide" evidence="2">
    <location>
        <begin position="1"/>
        <end position="26"/>
    </location>
</feature>
<keyword evidence="2" id="KW-0732">Signal</keyword>
<dbReference type="GO" id="GO:0016811">
    <property type="term" value="F:hydrolase activity, acting on carbon-nitrogen (but not peptide) bonds, in linear amides"/>
    <property type="evidence" value="ECO:0007669"/>
    <property type="project" value="TreeGrafter"/>
</dbReference>
<reference evidence="4 5" key="1">
    <citation type="submission" date="2013-04" db="EMBL/GenBank/DDBJ databases">
        <title>Hyphomonas hirschiana VP5 Genome Sequencing.</title>
        <authorList>
            <person name="Lai Q."/>
            <person name="Shao Z."/>
        </authorList>
    </citation>
    <scope>NUCLEOTIDE SEQUENCE [LARGE SCALE GENOMIC DNA]</scope>
    <source>
        <strain evidence="4 5">VP5</strain>
    </source>
</reference>
<feature type="chain" id="PRO_5001578417" evidence="2">
    <location>
        <begin position="27"/>
        <end position="376"/>
    </location>
</feature>
<dbReference type="RefSeq" id="WP_011646134.1">
    <property type="nucleotide sequence ID" value="NZ_ARYI01000002.1"/>
</dbReference>
<keyword evidence="1 4" id="KW-0378">Hydrolase</keyword>
<evidence type="ECO:0000313" key="4">
    <source>
        <dbReference type="EMBL" id="KCZ95931.1"/>
    </source>
</evidence>
<proteinExistence type="predicted"/>
<dbReference type="Pfam" id="PF00795">
    <property type="entry name" value="CN_hydrolase"/>
    <property type="match status" value="1"/>
</dbReference>
<name>A0A059FZ88_9PROT</name>
<dbReference type="AlphaFoldDB" id="A0A059FZ88"/>
<evidence type="ECO:0000256" key="2">
    <source>
        <dbReference type="SAM" id="SignalP"/>
    </source>
</evidence>
<dbReference type="InterPro" id="IPR036526">
    <property type="entry name" value="C-N_Hydrolase_sf"/>
</dbReference>
<dbReference type="EMBL" id="ARYI01000002">
    <property type="protein sequence ID" value="KCZ95931.1"/>
    <property type="molecule type" value="Genomic_DNA"/>
</dbReference>
<dbReference type="PANTHER" id="PTHR43674">
    <property type="entry name" value="NITRILASE C965.09-RELATED"/>
    <property type="match status" value="1"/>
</dbReference>
<dbReference type="PROSITE" id="PS50263">
    <property type="entry name" value="CN_HYDROLASE"/>
    <property type="match status" value="1"/>
</dbReference>
<gene>
    <name evidence="4" type="ORF">HHI_04132</name>
</gene>
<dbReference type="Gene3D" id="3.60.110.10">
    <property type="entry name" value="Carbon-nitrogen hydrolase"/>
    <property type="match status" value="1"/>
</dbReference>
<organism evidence="4 5">
    <name type="scientific">Hyphomonas hirschiana VP5</name>
    <dbReference type="NCBI Taxonomy" id="1280951"/>
    <lineage>
        <taxon>Bacteria</taxon>
        <taxon>Pseudomonadati</taxon>
        <taxon>Pseudomonadota</taxon>
        <taxon>Alphaproteobacteria</taxon>
        <taxon>Hyphomonadales</taxon>
        <taxon>Hyphomonadaceae</taxon>
        <taxon>Hyphomonas</taxon>
    </lineage>
</organism>
<dbReference type="PANTHER" id="PTHR43674:SF16">
    <property type="entry name" value="CARBON-NITROGEN FAMILY, PUTATIVE (AFU_ORTHOLOGUE AFUA_5G02350)-RELATED"/>
    <property type="match status" value="1"/>
</dbReference>
<dbReference type="CDD" id="cd07582">
    <property type="entry name" value="nitrilase_4"/>
    <property type="match status" value="1"/>
</dbReference>
<dbReference type="InterPro" id="IPR050345">
    <property type="entry name" value="Aliph_Amidase/BUP"/>
</dbReference>